<sequence length="1083" mass="114885">MGLKSLLAIVGINFILSLSSVTAEPATLPFTDCSTGDASHRVQISTVYGQMLSDRYLNFTIIGNTPIEIVSASNNTNEPVATTLFTTIDQLTFNVWNNGSYFCATLRPQSPLPTLDAGTDSGYCPLAPGPFAFSTVSRFPEAYELATFNTRLRVLDPYQNEMLCIDVPITPLRPDPESVYGAARVILYGSAALAAAYWLLVGIARVVSAWDRGLASPGIWRRVESAGFIFASALSGERLATSPALLRFCTPSLRDIVFHSQWCAALGMVAVRWPQFVYPLLSQTAWSMLSYNITITGSKPGGHYNPLTVQPYHPPSNFVDQLNNRSSPLFIDANAPNTFFTLPPGVTTGIPAFAAAVGIPPSKLFGITMTLFLGLCGTAIVLSVIVWAIDRLATFIGGAVGYVRTTPSGIGTRSPHFGSSAKDTVDKAQSPAPQAEENRSLNSHFMLRGNRFKSVSRWRSISAGSGSFHGSVLQGNLVRLLVLFHFPVTVVSCYQITLVKESAPGTVALAALSFTFLSIVLPIFLVFRLYVTNTSKLYDETWTLLALGPLYNHYRHGSQLFACLLFATNIAFGLTIGCGQKSGTAQAIIILVIEVISALGTSFWLPWGHGASMGLISFLFCVARIVIAVLMVILAPIVSIGAGAGQWVAYAILIILGLVYLAFVLMLVVKLIEALVRIVGGVGFHRTRHVVDSGLYGACGLAGWFGSRPRKRPRRQGHHRSSGSGSGSGPPLRLGSSQLSLTKPGPQSLPTPSSSAPPSVLRPEHALQPYREESDDEDGYIMGAWHSYTKPGYSAVDDQTVADQTPPPQKPSGFMRVGGGRAHFDTPYAIQSESRASLDRQSTPLSHVITSPEFDYNPPPASLKFGTASSNTSTLGVGILQNSGTNHNQLGSGGSGGGGSPPPTVGRATGRQSLPHGAMPPAHFRVQSQSAIVVHPVLTDPSPGLSGSSGSGNGTGVSNVPGKTSSPMKAPPIRYGSDDDGSFDSGAATPKKKPWYRALRSKGHNDSSTPADEEAGPPTGTGGGSTPGRSFVVVRKNQGQGQSHRKRPSTTGSSGDDVGQKKGTFVVLRGRDAELDNGHGSPS</sequence>
<reference evidence="1" key="2">
    <citation type="journal article" date="2020" name="Nat. Commun.">
        <title>Large-scale genome sequencing of mycorrhizal fungi provides insights into the early evolution of symbiotic traits.</title>
        <authorList>
            <person name="Miyauchi S."/>
            <person name="Kiss E."/>
            <person name="Kuo A."/>
            <person name="Drula E."/>
            <person name="Kohler A."/>
            <person name="Sanchez-Garcia M."/>
            <person name="Morin E."/>
            <person name="Andreopoulos B."/>
            <person name="Barry K.W."/>
            <person name="Bonito G."/>
            <person name="Buee M."/>
            <person name="Carver A."/>
            <person name="Chen C."/>
            <person name="Cichocki N."/>
            <person name="Clum A."/>
            <person name="Culley D."/>
            <person name="Crous P.W."/>
            <person name="Fauchery L."/>
            <person name="Girlanda M."/>
            <person name="Hayes R.D."/>
            <person name="Keri Z."/>
            <person name="LaButti K."/>
            <person name="Lipzen A."/>
            <person name="Lombard V."/>
            <person name="Magnuson J."/>
            <person name="Maillard F."/>
            <person name="Murat C."/>
            <person name="Nolan M."/>
            <person name="Ohm R.A."/>
            <person name="Pangilinan J."/>
            <person name="Pereira M.F."/>
            <person name="Perotto S."/>
            <person name="Peter M."/>
            <person name="Pfister S."/>
            <person name="Riley R."/>
            <person name="Sitrit Y."/>
            <person name="Stielow J.B."/>
            <person name="Szollosi G."/>
            <person name="Zifcakova L."/>
            <person name="Stursova M."/>
            <person name="Spatafora J.W."/>
            <person name="Tedersoo L."/>
            <person name="Vaario L.M."/>
            <person name="Yamada A."/>
            <person name="Yan M."/>
            <person name="Wang P."/>
            <person name="Xu J."/>
            <person name="Bruns T."/>
            <person name="Baldrian P."/>
            <person name="Vilgalys R."/>
            <person name="Dunand C."/>
            <person name="Henrissat B."/>
            <person name="Grigoriev I.V."/>
            <person name="Hibbett D."/>
            <person name="Nagy L.G."/>
            <person name="Martin F.M."/>
        </authorList>
    </citation>
    <scope>NUCLEOTIDE SEQUENCE</scope>
    <source>
        <strain evidence="1">P2</strain>
    </source>
</reference>
<reference evidence="1" key="1">
    <citation type="submission" date="2019-10" db="EMBL/GenBank/DDBJ databases">
        <authorList>
            <consortium name="DOE Joint Genome Institute"/>
            <person name="Kuo A."/>
            <person name="Miyauchi S."/>
            <person name="Kiss E."/>
            <person name="Drula E."/>
            <person name="Kohler A."/>
            <person name="Sanchez-Garcia M."/>
            <person name="Andreopoulos B."/>
            <person name="Barry K.W."/>
            <person name="Bonito G."/>
            <person name="Buee M."/>
            <person name="Carver A."/>
            <person name="Chen C."/>
            <person name="Cichocki N."/>
            <person name="Clum A."/>
            <person name="Culley D."/>
            <person name="Crous P.W."/>
            <person name="Fauchery L."/>
            <person name="Girlanda M."/>
            <person name="Hayes R."/>
            <person name="Keri Z."/>
            <person name="Labutti K."/>
            <person name="Lipzen A."/>
            <person name="Lombard V."/>
            <person name="Magnuson J."/>
            <person name="Maillard F."/>
            <person name="Morin E."/>
            <person name="Murat C."/>
            <person name="Nolan M."/>
            <person name="Ohm R."/>
            <person name="Pangilinan J."/>
            <person name="Pereira M."/>
            <person name="Perotto S."/>
            <person name="Peter M."/>
            <person name="Riley R."/>
            <person name="Sitrit Y."/>
            <person name="Stielow B."/>
            <person name="Szollosi G."/>
            <person name="Zifcakova L."/>
            <person name="Stursova M."/>
            <person name="Spatafora J.W."/>
            <person name="Tedersoo L."/>
            <person name="Vaario L.-M."/>
            <person name="Yamada A."/>
            <person name="Yan M."/>
            <person name="Wang P."/>
            <person name="Xu J."/>
            <person name="Bruns T."/>
            <person name="Baldrian P."/>
            <person name="Vilgalys R."/>
            <person name="Henrissat B."/>
            <person name="Grigoriev I.V."/>
            <person name="Hibbett D."/>
            <person name="Nagy L.G."/>
            <person name="Martin F.M."/>
        </authorList>
    </citation>
    <scope>NUCLEOTIDE SEQUENCE</scope>
    <source>
        <strain evidence="1">P2</strain>
    </source>
</reference>
<evidence type="ECO:0000313" key="1">
    <source>
        <dbReference type="EMBL" id="KAF9651685.1"/>
    </source>
</evidence>
<gene>
    <name evidence="1" type="ORF">BDM02DRAFT_3110115</name>
</gene>
<dbReference type="Proteomes" id="UP000886501">
    <property type="component" value="Unassembled WGS sequence"/>
</dbReference>
<comment type="caution">
    <text evidence="1">The sequence shown here is derived from an EMBL/GenBank/DDBJ whole genome shotgun (WGS) entry which is preliminary data.</text>
</comment>
<proteinExistence type="predicted"/>
<accession>A0ACB6ZPJ6</accession>
<keyword evidence="2" id="KW-1185">Reference proteome</keyword>
<evidence type="ECO:0000313" key="2">
    <source>
        <dbReference type="Proteomes" id="UP000886501"/>
    </source>
</evidence>
<dbReference type="EMBL" id="MU117973">
    <property type="protein sequence ID" value="KAF9651685.1"/>
    <property type="molecule type" value="Genomic_DNA"/>
</dbReference>
<name>A0ACB6ZPJ6_THEGA</name>
<protein>
    <submittedName>
        <fullName evidence="1">Uncharacterized protein</fullName>
    </submittedName>
</protein>
<organism evidence="1 2">
    <name type="scientific">Thelephora ganbajun</name>
    <name type="common">Ganba fungus</name>
    <dbReference type="NCBI Taxonomy" id="370292"/>
    <lineage>
        <taxon>Eukaryota</taxon>
        <taxon>Fungi</taxon>
        <taxon>Dikarya</taxon>
        <taxon>Basidiomycota</taxon>
        <taxon>Agaricomycotina</taxon>
        <taxon>Agaricomycetes</taxon>
        <taxon>Thelephorales</taxon>
        <taxon>Thelephoraceae</taxon>
        <taxon>Thelephora</taxon>
    </lineage>
</organism>